<keyword evidence="2" id="KW-0479">Metal-binding</keyword>
<keyword evidence="7" id="KW-1185">Reference proteome</keyword>
<dbReference type="OrthoDB" id="9803687at2"/>
<dbReference type="InterPro" id="IPR003759">
    <property type="entry name" value="Cbl-bd_cap"/>
</dbReference>
<dbReference type="SMART" id="SM01018">
    <property type="entry name" value="B12-binding_2"/>
    <property type="match status" value="1"/>
</dbReference>
<evidence type="ECO:0000256" key="1">
    <source>
        <dbReference type="ARBA" id="ARBA00010854"/>
    </source>
</evidence>
<dbReference type="Gene3D" id="1.10.1240.10">
    <property type="entry name" value="Methionine synthase domain"/>
    <property type="match status" value="1"/>
</dbReference>
<dbReference type="Gene3D" id="3.40.50.280">
    <property type="entry name" value="Cobalamin-binding domain"/>
    <property type="match status" value="1"/>
</dbReference>
<dbReference type="STRING" id="1796616.A4V09_19600"/>
<dbReference type="GO" id="GO:0046653">
    <property type="term" value="P:tetrahydrofolate metabolic process"/>
    <property type="evidence" value="ECO:0007669"/>
    <property type="project" value="TreeGrafter"/>
</dbReference>
<reference evidence="6" key="1">
    <citation type="submission" date="2017-04" db="EMBL/GenBank/DDBJ databases">
        <title>Complete Genome Sequences of Twelve Strains of a Stable Defined Moderately Diverse Mouse Microbiota 2 (sDMDMm2).</title>
        <authorList>
            <person name="Uchimura Y."/>
            <person name="Wyss M."/>
            <person name="Brugiroux S."/>
            <person name="Limenitakis J.P."/>
            <person name="Stecher B."/>
            <person name="McCoy K.D."/>
            <person name="Macpherson A.J."/>
        </authorList>
    </citation>
    <scope>NUCLEOTIDE SEQUENCE</scope>
    <source>
        <strain evidence="6">YL58</strain>
    </source>
</reference>
<dbReference type="EMBL" id="CP015405">
    <property type="protein sequence ID" value="ANU77749.1"/>
    <property type="molecule type" value="Genomic_DNA"/>
</dbReference>
<dbReference type="PANTHER" id="PTHR45833">
    <property type="entry name" value="METHIONINE SYNTHASE"/>
    <property type="match status" value="1"/>
</dbReference>
<keyword evidence="3" id="KW-0170">Cobalt</keyword>
<dbReference type="InterPro" id="IPR036594">
    <property type="entry name" value="Meth_synthase_dom"/>
</dbReference>
<dbReference type="InterPro" id="IPR006158">
    <property type="entry name" value="Cobalamin-bd"/>
</dbReference>
<dbReference type="InterPro" id="IPR036724">
    <property type="entry name" value="Cobalamin-bd_sf"/>
</dbReference>
<dbReference type="Proteomes" id="UP000092574">
    <property type="component" value="Chromosome"/>
</dbReference>
<dbReference type="AlphaFoldDB" id="A0A1C7IH34"/>
<dbReference type="SUPFAM" id="SSF47644">
    <property type="entry name" value="Methionine synthase domain"/>
    <property type="match status" value="1"/>
</dbReference>
<protein>
    <submittedName>
        <fullName evidence="6">Methionine synthase</fullName>
    </submittedName>
</protein>
<dbReference type="RefSeq" id="WP_065543855.1">
    <property type="nucleotide sequence ID" value="NZ_CP015405.2"/>
</dbReference>
<accession>A0A1C7IH34</accession>
<dbReference type="Pfam" id="PF02310">
    <property type="entry name" value="B12-binding"/>
    <property type="match status" value="1"/>
</dbReference>
<dbReference type="GO" id="GO:0050667">
    <property type="term" value="P:homocysteine metabolic process"/>
    <property type="evidence" value="ECO:0007669"/>
    <property type="project" value="TreeGrafter"/>
</dbReference>
<evidence type="ECO:0000256" key="3">
    <source>
        <dbReference type="ARBA" id="ARBA00023285"/>
    </source>
</evidence>
<feature type="domain" description="B12-binding N-terminal" evidence="5">
    <location>
        <begin position="1"/>
        <end position="88"/>
    </location>
</feature>
<dbReference type="FunFam" id="3.40.50.280:FF:000003">
    <property type="entry name" value="Dimethylamine methyltransferase corrinoid protein"/>
    <property type="match status" value="1"/>
</dbReference>
<dbReference type="Pfam" id="PF02607">
    <property type="entry name" value="B12-binding_2"/>
    <property type="match status" value="1"/>
</dbReference>
<dbReference type="KEGG" id="byl:A4V09_19600"/>
<comment type="similarity">
    <text evidence="1">Belongs to the methylamine corrinoid protein family.</text>
</comment>
<dbReference type="SUPFAM" id="SSF52242">
    <property type="entry name" value="Cobalamin (vitamin B12)-binding domain"/>
    <property type="match status" value="1"/>
</dbReference>
<dbReference type="GO" id="GO:0008705">
    <property type="term" value="F:methionine synthase activity"/>
    <property type="evidence" value="ECO:0007669"/>
    <property type="project" value="TreeGrafter"/>
</dbReference>
<organism evidence="6 7">
    <name type="scientific">Blautia pseudococcoides</name>
    <dbReference type="NCBI Taxonomy" id="1796616"/>
    <lineage>
        <taxon>Bacteria</taxon>
        <taxon>Bacillati</taxon>
        <taxon>Bacillota</taxon>
        <taxon>Clostridia</taxon>
        <taxon>Lachnospirales</taxon>
        <taxon>Lachnospiraceae</taxon>
        <taxon>Blautia</taxon>
    </lineage>
</organism>
<evidence type="ECO:0000313" key="7">
    <source>
        <dbReference type="Proteomes" id="UP000092574"/>
    </source>
</evidence>
<gene>
    <name evidence="6" type="ORF">A4V09_19600</name>
</gene>
<dbReference type="PANTHER" id="PTHR45833:SF1">
    <property type="entry name" value="METHIONINE SYNTHASE"/>
    <property type="match status" value="1"/>
</dbReference>
<evidence type="ECO:0000259" key="5">
    <source>
        <dbReference type="PROSITE" id="PS51337"/>
    </source>
</evidence>
<sequence>MTTLEELRQAIEDGHPRDAQFLVSRALDEHIHPSVVVEQAMVPAMKTVGEYYKQNDADIPKILAAARSVRKGFDILEERCGALEEQSIGTVILGTVEGDLHDVGKNLVAIMFRSAGFKVIDLGVDIPEKQFLKAVRDNPQVSIVCISSLLTTSIPEMQQVVKSLRRHDKQHRLKIMVGGGAVTQEFADSIGADAYTETAVDAAEKAKTFIV</sequence>
<feature type="domain" description="B12-binding" evidence="4">
    <location>
        <begin position="88"/>
        <end position="211"/>
    </location>
</feature>
<evidence type="ECO:0000256" key="2">
    <source>
        <dbReference type="ARBA" id="ARBA00022723"/>
    </source>
</evidence>
<dbReference type="GO" id="GO:0031419">
    <property type="term" value="F:cobalamin binding"/>
    <property type="evidence" value="ECO:0007669"/>
    <property type="project" value="InterPro"/>
</dbReference>
<dbReference type="GO" id="GO:0046872">
    <property type="term" value="F:metal ion binding"/>
    <property type="evidence" value="ECO:0007669"/>
    <property type="project" value="UniProtKB-KW"/>
</dbReference>
<name>A0A1C7IH34_9FIRM</name>
<dbReference type="PROSITE" id="PS51337">
    <property type="entry name" value="B12_BINDING_NTER"/>
    <property type="match status" value="1"/>
</dbReference>
<evidence type="ECO:0000259" key="4">
    <source>
        <dbReference type="PROSITE" id="PS51332"/>
    </source>
</evidence>
<proteinExistence type="inferred from homology"/>
<evidence type="ECO:0000313" key="6">
    <source>
        <dbReference type="EMBL" id="ANU77749.1"/>
    </source>
</evidence>
<dbReference type="PROSITE" id="PS51332">
    <property type="entry name" value="B12_BINDING"/>
    <property type="match status" value="1"/>
</dbReference>
<dbReference type="InterPro" id="IPR050554">
    <property type="entry name" value="Met_Synthase/Corrinoid"/>
</dbReference>
<dbReference type="GO" id="GO:0005829">
    <property type="term" value="C:cytosol"/>
    <property type="evidence" value="ECO:0007669"/>
    <property type="project" value="TreeGrafter"/>
</dbReference>